<dbReference type="PANTHER" id="PTHR24567:SF26">
    <property type="entry name" value="REGULATORY PROTEIN YEIL"/>
    <property type="match status" value="1"/>
</dbReference>
<feature type="domain" description="Cyclic nucleotide-binding" evidence="4">
    <location>
        <begin position="26"/>
        <end position="109"/>
    </location>
</feature>
<organism evidence="6 7">
    <name type="scientific">Clostridium taeniosporum</name>
    <dbReference type="NCBI Taxonomy" id="394958"/>
    <lineage>
        <taxon>Bacteria</taxon>
        <taxon>Bacillati</taxon>
        <taxon>Bacillota</taxon>
        <taxon>Clostridia</taxon>
        <taxon>Eubacteriales</taxon>
        <taxon>Clostridiaceae</taxon>
        <taxon>Clostridium</taxon>
    </lineage>
</organism>
<dbReference type="GO" id="GO:0005829">
    <property type="term" value="C:cytosol"/>
    <property type="evidence" value="ECO:0007669"/>
    <property type="project" value="TreeGrafter"/>
</dbReference>
<dbReference type="InterPro" id="IPR050397">
    <property type="entry name" value="Env_Response_Regulators"/>
</dbReference>
<gene>
    <name evidence="6" type="ORF">BGI42_06590</name>
</gene>
<evidence type="ECO:0000313" key="6">
    <source>
        <dbReference type="EMBL" id="AOR23424.1"/>
    </source>
</evidence>
<evidence type="ECO:0000256" key="1">
    <source>
        <dbReference type="ARBA" id="ARBA00023015"/>
    </source>
</evidence>
<proteinExistence type="predicted"/>
<keyword evidence="2" id="KW-0238">DNA-binding</keyword>
<dbReference type="Pfam" id="PF00027">
    <property type="entry name" value="cNMP_binding"/>
    <property type="match status" value="1"/>
</dbReference>
<dbReference type="InterPro" id="IPR000595">
    <property type="entry name" value="cNMP-bd_dom"/>
</dbReference>
<name>A0A1D7XJA9_9CLOT</name>
<evidence type="ECO:0000256" key="3">
    <source>
        <dbReference type="ARBA" id="ARBA00023163"/>
    </source>
</evidence>
<dbReference type="InterPro" id="IPR018490">
    <property type="entry name" value="cNMP-bd_dom_sf"/>
</dbReference>
<dbReference type="GO" id="GO:0003700">
    <property type="term" value="F:DNA-binding transcription factor activity"/>
    <property type="evidence" value="ECO:0007669"/>
    <property type="project" value="TreeGrafter"/>
</dbReference>
<dbReference type="STRING" id="394958.BGI42_06590"/>
<dbReference type="PANTHER" id="PTHR24567">
    <property type="entry name" value="CRP FAMILY TRANSCRIPTIONAL REGULATORY PROTEIN"/>
    <property type="match status" value="1"/>
</dbReference>
<dbReference type="InterPro" id="IPR012318">
    <property type="entry name" value="HTH_CRP"/>
</dbReference>
<dbReference type="AlphaFoldDB" id="A0A1D7XJA9"/>
<dbReference type="GO" id="GO:0003677">
    <property type="term" value="F:DNA binding"/>
    <property type="evidence" value="ECO:0007669"/>
    <property type="project" value="UniProtKB-KW"/>
</dbReference>
<dbReference type="InterPro" id="IPR014710">
    <property type="entry name" value="RmlC-like_jellyroll"/>
</dbReference>
<dbReference type="KEGG" id="ctae:BGI42_06590"/>
<keyword evidence="7" id="KW-1185">Reference proteome</keyword>
<feature type="domain" description="HTH crp-type" evidence="5">
    <location>
        <begin position="149"/>
        <end position="218"/>
    </location>
</feature>
<sequence length="229" mass="26683">MIKVIDTEKMNTYIKKYRINEMFSIDVSDYMNLYMFSKNEHICKEDDMLNTMFFVVDGKAKVYKNLANGKSLLLSFYKPFTVIGDIEFLDNNRADCSVQAIKDTYCIGIGFSIINEKLMNDCKFLKYRCKYLGEKLRSSSNNSSINLLYPLENRLSSYILAFINEETNNMRFIFDGGYNETAELLGTSYRHLNRTLNKLCNEGIIRKKDNSFIVSDLKKLKDLSGDLYR</sequence>
<dbReference type="RefSeq" id="WP_069679575.1">
    <property type="nucleotide sequence ID" value="NZ_CP017253.2"/>
</dbReference>
<dbReference type="PROSITE" id="PS51063">
    <property type="entry name" value="HTH_CRP_2"/>
    <property type="match status" value="1"/>
</dbReference>
<dbReference type="EMBL" id="CP017253">
    <property type="protein sequence ID" value="AOR23424.1"/>
    <property type="molecule type" value="Genomic_DNA"/>
</dbReference>
<protein>
    <recommendedName>
        <fullName evidence="8">Cyclic nucleotide-binding domain-containing protein</fullName>
    </recommendedName>
</protein>
<dbReference type="OrthoDB" id="581021at2"/>
<dbReference type="InterPro" id="IPR036390">
    <property type="entry name" value="WH_DNA-bd_sf"/>
</dbReference>
<accession>A0A1D7XJA9</accession>
<keyword evidence="1" id="KW-0805">Transcription regulation</keyword>
<evidence type="ECO:0000259" key="4">
    <source>
        <dbReference type="PROSITE" id="PS50042"/>
    </source>
</evidence>
<dbReference type="SUPFAM" id="SSF46785">
    <property type="entry name" value="Winged helix' DNA-binding domain"/>
    <property type="match status" value="1"/>
</dbReference>
<evidence type="ECO:0008006" key="8">
    <source>
        <dbReference type="Google" id="ProtNLM"/>
    </source>
</evidence>
<dbReference type="Proteomes" id="UP000094652">
    <property type="component" value="Chromosome"/>
</dbReference>
<evidence type="ECO:0000259" key="5">
    <source>
        <dbReference type="PROSITE" id="PS51063"/>
    </source>
</evidence>
<evidence type="ECO:0000256" key="2">
    <source>
        <dbReference type="ARBA" id="ARBA00023125"/>
    </source>
</evidence>
<dbReference type="SUPFAM" id="SSF51206">
    <property type="entry name" value="cAMP-binding domain-like"/>
    <property type="match status" value="1"/>
</dbReference>
<dbReference type="Gene3D" id="2.60.120.10">
    <property type="entry name" value="Jelly Rolls"/>
    <property type="match status" value="1"/>
</dbReference>
<dbReference type="Pfam" id="PF13545">
    <property type="entry name" value="HTH_Crp_2"/>
    <property type="match status" value="1"/>
</dbReference>
<dbReference type="CDD" id="cd00038">
    <property type="entry name" value="CAP_ED"/>
    <property type="match status" value="1"/>
</dbReference>
<reference evidence="7" key="1">
    <citation type="submission" date="2016-09" db="EMBL/GenBank/DDBJ databases">
        <title>Genomics of Clostridium taeniosporum, an organism which forms endospores with ribbon-like appendages.</title>
        <authorList>
            <person name="Walker J.R."/>
        </authorList>
    </citation>
    <scope>NUCLEOTIDE SEQUENCE [LARGE SCALE GENOMIC DNA]</scope>
    <source>
        <strain evidence="7">1/k</strain>
    </source>
</reference>
<evidence type="ECO:0000313" key="7">
    <source>
        <dbReference type="Proteomes" id="UP000094652"/>
    </source>
</evidence>
<keyword evidence="3" id="KW-0804">Transcription</keyword>
<dbReference type="PROSITE" id="PS50042">
    <property type="entry name" value="CNMP_BINDING_3"/>
    <property type="match status" value="1"/>
</dbReference>